<gene>
    <name evidence="2" type="ORF">J2R99_000429</name>
</gene>
<keyword evidence="1" id="KW-1133">Transmembrane helix</keyword>
<keyword evidence="1" id="KW-0812">Transmembrane</keyword>
<evidence type="ECO:0008006" key="4">
    <source>
        <dbReference type="Google" id="ProtNLM"/>
    </source>
</evidence>
<dbReference type="EMBL" id="JAUSUK010000001">
    <property type="protein sequence ID" value="MDQ0324580.1"/>
    <property type="molecule type" value="Genomic_DNA"/>
</dbReference>
<dbReference type="RefSeq" id="WP_307152853.1">
    <property type="nucleotide sequence ID" value="NZ_JAUSUK010000001.1"/>
</dbReference>
<evidence type="ECO:0000313" key="3">
    <source>
        <dbReference type="Proteomes" id="UP001230253"/>
    </source>
</evidence>
<dbReference type="Proteomes" id="UP001230253">
    <property type="component" value="Unassembled WGS sequence"/>
</dbReference>
<keyword evidence="3" id="KW-1185">Reference proteome</keyword>
<feature type="transmembrane region" description="Helical" evidence="1">
    <location>
        <begin position="12"/>
        <end position="40"/>
    </location>
</feature>
<organism evidence="2 3">
    <name type="scientific">Rhodopseudomonas julia</name>
    <dbReference type="NCBI Taxonomy" id="200617"/>
    <lineage>
        <taxon>Bacteria</taxon>
        <taxon>Pseudomonadati</taxon>
        <taxon>Pseudomonadota</taxon>
        <taxon>Alphaproteobacteria</taxon>
        <taxon>Hyphomicrobiales</taxon>
        <taxon>Nitrobacteraceae</taxon>
        <taxon>Rhodopseudomonas</taxon>
    </lineage>
</organism>
<dbReference type="Gene3D" id="3.40.50.1110">
    <property type="entry name" value="SGNH hydrolase"/>
    <property type="match status" value="1"/>
</dbReference>
<reference evidence="2 3" key="1">
    <citation type="submission" date="2023-07" db="EMBL/GenBank/DDBJ databases">
        <title>Genomic Encyclopedia of Type Strains, Phase IV (KMG-IV): sequencing the most valuable type-strain genomes for metagenomic binning, comparative biology and taxonomic classification.</title>
        <authorList>
            <person name="Goeker M."/>
        </authorList>
    </citation>
    <scope>NUCLEOTIDE SEQUENCE [LARGE SCALE GENOMIC DNA]</scope>
    <source>
        <strain evidence="2 3">DSM 11549</strain>
    </source>
</reference>
<protein>
    <recommendedName>
        <fullName evidence="4">SGNH/GDSL hydrolase family protein</fullName>
    </recommendedName>
</protein>
<name>A0ABU0C254_9BRAD</name>
<evidence type="ECO:0000256" key="1">
    <source>
        <dbReference type="SAM" id="Phobius"/>
    </source>
</evidence>
<dbReference type="InterPro" id="IPR036514">
    <property type="entry name" value="SGNH_hydro_sf"/>
</dbReference>
<keyword evidence="1" id="KW-0472">Membrane</keyword>
<sequence>MSRLAPDWSVAKLIVFGIGACMRFIFRGVLVLAIVAVSWFQFFQPLGFDELSQRLEDRFDDRPAREILLLGNSRTYANHMPRMLRQIADSADSPEKYQIRQQTPPGASLEILWNDTYAQSLLEHVWDDAIVQAESRAFSSEAQTTSFMTYGGKLLRAIKVKEGSPGLVVNWAYDPTEAYLFSEADRDYYQRQIDMGHRRLARLSGAHLIWLDDVWNEVRRQHPDIAMTRDGNHPTLAASYLYALVLYRSLSGGDIARVTFVPDGLSSETAAIMSSAVARYH</sequence>
<accession>A0ABU0C254</accession>
<comment type="caution">
    <text evidence="2">The sequence shown here is derived from an EMBL/GenBank/DDBJ whole genome shotgun (WGS) entry which is preliminary data.</text>
</comment>
<evidence type="ECO:0000313" key="2">
    <source>
        <dbReference type="EMBL" id="MDQ0324580.1"/>
    </source>
</evidence>
<proteinExistence type="predicted"/>